<dbReference type="GeneID" id="100908638"/>
<dbReference type="SUPFAM" id="SSF53254">
    <property type="entry name" value="Phosphoglycerate mutase-like"/>
    <property type="match status" value="1"/>
</dbReference>
<dbReference type="AlphaFoldDB" id="A0AAJ6QRW1"/>
<sequence length="298" mass="33539">MTSVSNVLILLLHRHGMRHPFVHFEGIGEPVTPELLGTLTDRGRLQMAALGRHLAFEHGPDGMAALEPVIPEAIASSVPRCVESSKILFKSFLHEEVNVAVLKTNFADLYHDMIARNIDAMMAHEFRSDQGDRVSDYVNFLNEQANSTKETPWQKYQIVESLLLAKETGHALPPYADEKTLEKCLNIMNRQLIRGFEEILFAEIVHDIAARLRDLPNVRTNFVEYSLSDINIVPVLERLGLGIDYWPGYGSGFEIRISADGAVVLDELRNSADAEISERLAIRKTRLQKLRRKIADGS</sequence>
<keyword evidence="1" id="KW-1185">Reference proteome</keyword>
<evidence type="ECO:0000313" key="1">
    <source>
        <dbReference type="Proteomes" id="UP000694867"/>
    </source>
</evidence>
<reference evidence="2" key="1">
    <citation type="submission" date="2025-08" db="UniProtKB">
        <authorList>
            <consortium name="RefSeq"/>
        </authorList>
    </citation>
    <scope>IDENTIFICATION</scope>
</reference>
<dbReference type="InterPro" id="IPR029033">
    <property type="entry name" value="His_PPase_superfam"/>
</dbReference>
<name>A0AAJ6QRW1_9ACAR</name>
<dbReference type="Proteomes" id="UP000694867">
    <property type="component" value="Unplaced"/>
</dbReference>
<evidence type="ECO:0000313" key="2">
    <source>
        <dbReference type="RefSeq" id="XP_003741704.1"/>
    </source>
</evidence>
<dbReference type="GO" id="GO:0016791">
    <property type="term" value="F:phosphatase activity"/>
    <property type="evidence" value="ECO:0007669"/>
    <property type="project" value="UniProtKB-ARBA"/>
</dbReference>
<dbReference type="Gene3D" id="3.40.50.1240">
    <property type="entry name" value="Phosphoglycerate mutase-like"/>
    <property type="match status" value="1"/>
</dbReference>
<dbReference type="RefSeq" id="XP_003741704.1">
    <property type="nucleotide sequence ID" value="XM_003741656.1"/>
</dbReference>
<dbReference type="KEGG" id="goe:100908638"/>
<proteinExistence type="predicted"/>
<protein>
    <submittedName>
        <fullName evidence="2">Uncharacterized protein LOC100908638</fullName>
    </submittedName>
</protein>
<dbReference type="CDD" id="cd07040">
    <property type="entry name" value="HP"/>
    <property type="match status" value="1"/>
</dbReference>
<organism evidence="1 2">
    <name type="scientific">Galendromus occidentalis</name>
    <name type="common">western predatory mite</name>
    <dbReference type="NCBI Taxonomy" id="34638"/>
    <lineage>
        <taxon>Eukaryota</taxon>
        <taxon>Metazoa</taxon>
        <taxon>Ecdysozoa</taxon>
        <taxon>Arthropoda</taxon>
        <taxon>Chelicerata</taxon>
        <taxon>Arachnida</taxon>
        <taxon>Acari</taxon>
        <taxon>Parasitiformes</taxon>
        <taxon>Mesostigmata</taxon>
        <taxon>Gamasina</taxon>
        <taxon>Phytoseioidea</taxon>
        <taxon>Phytoseiidae</taxon>
        <taxon>Typhlodrominae</taxon>
        <taxon>Galendromus</taxon>
    </lineage>
</organism>
<gene>
    <name evidence="2" type="primary">LOC100908638</name>
</gene>
<accession>A0AAJ6QRW1</accession>